<dbReference type="Proteomes" id="UP000553442">
    <property type="component" value="Unassembled WGS sequence"/>
</dbReference>
<keyword evidence="5" id="KW-1185">Reference proteome</keyword>
<dbReference type="Gene3D" id="2.20.130.10">
    <property type="entry name" value="CAC2371-like domains"/>
    <property type="match status" value="1"/>
</dbReference>
<keyword evidence="1 4" id="KW-0489">Methyltransferase</keyword>
<dbReference type="GO" id="GO:0008168">
    <property type="term" value="F:methyltransferase activity"/>
    <property type="evidence" value="ECO:0007669"/>
    <property type="project" value="UniProtKB-KW"/>
</dbReference>
<sequence>MWKAYDELAWTEAWLEDPAGVEEEVASYHRLLKEHAGRPVREVLHLGCGAGAHDRALKRHFRMTGVDLNAAMLTLARRTNPEVEYHQGDMRSVRLGRRFDAVVIPDSIDYMASREELTLAFETARHHLHPGGALLVVAKPRELFHDNNFAYVSERDGIHITVLENNYVLPPGDEQYEATLVYLIRQGGELDVQVDHHRLGLFSQATWEQAFRDQRLDLHQQDLEGIYEPFMIAEGEYPMRMFIGVAPGGQAPAG</sequence>
<dbReference type="GO" id="GO:0032259">
    <property type="term" value="P:methylation"/>
    <property type="evidence" value="ECO:0007669"/>
    <property type="project" value="UniProtKB-KW"/>
</dbReference>
<evidence type="ECO:0000256" key="2">
    <source>
        <dbReference type="ARBA" id="ARBA00022679"/>
    </source>
</evidence>
<gene>
    <name evidence="4" type="ORF">BDK63_003201</name>
</gene>
<name>A0A7W5K5H9_9GAMM</name>
<dbReference type="InterPro" id="IPR029063">
    <property type="entry name" value="SAM-dependent_MTases_sf"/>
</dbReference>
<evidence type="ECO:0000259" key="3">
    <source>
        <dbReference type="Pfam" id="PF13649"/>
    </source>
</evidence>
<dbReference type="AlphaFoldDB" id="A0A7W5K5H9"/>
<dbReference type="SUPFAM" id="SSF53335">
    <property type="entry name" value="S-adenosyl-L-methionine-dependent methyltransferases"/>
    <property type="match status" value="1"/>
</dbReference>
<dbReference type="Gene3D" id="3.40.50.150">
    <property type="entry name" value="Vaccinia Virus protein VP39"/>
    <property type="match status" value="1"/>
</dbReference>
<evidence type="ECO:0000313" key="4">
    <source>
        <dbReference type="EMBL" id="MBB3332307.1"/>
    </source>
</evidence>
<organism evidence="4 5">
    <name type="scientific">Halomonas campaniensis</name>
    <dbReference type="NCBI Taxonomy" id="213554"/>
    <lineage>
        <taxon>Bacteria</taxon>
        <taxon>Pseudomonadati</taxon>
        <taxon>Pseudomonadota</taxon>
        <taxon>Gammaproteobacteria</taxon>
        <taxon>Oceanospirillales</taxon>
        <taxon>Halomonadaceae</taxon>
        <taxon>Halomonas</taxon>
    </lineage>
</organism>
<dbReference type="RefSeq" id="WP_183333701.1">
    <property type="nucleotide sequence ID" value="NZ_JACHZF010000028.1"/>
</dbReference>
<dbReference type="Pfam" id="PF13649">
    <property type="entry name" value="Methyltransf_25"/>
    <property type="match status" value="1"/>
</dbReference>
<dbReference type="PANTHER" id="PTHR43861:SF1">
    <property type="entry name" value="TRANS-ACONITATE 2-METHYLTRANSFERASE"/>
    <property type="match status" value="1"/>
</dbReference>
<feature type="domain" description="Methyltransferase" evidence="3">
    <location>
        <begin position="43"/>
        <end position="132"/>
    </location>
</feature>
<reference evidence="4 5" key="1">
    <citation type="submission" date="2020-08" db="EMBL/GenBank/DDBJ databases">
        <title>Genomic Encyclopedia of Archaeal and Bacterial Type Strains, Phase II (KMG-II): from individual species to whole genera.</title>
        <authorList>
            <person name="Goeker M."/>
        </authorList>
    </citation>
    <scope>NUCLEOTIDE SEQUENCE [LARGE SCALE GENOMIC DNA]</scope>
    <source>
        <strain evidence="4 5">5AG</strain>
    </source>
</reference>
<dbReference type="PANTHER" id="PTHR43861">
    <property type="entry name" value="TRANS-ACONITATE 2-METHYLTRANSFERASE-RELATED"/>
    <property type="match status" value="1"/>
</dbReference>
<comment type="caution">
    <text evidence="4">The sequence shown here is derived from an EMBL/GenBank/DDBJ whole genome shotgun (WGS) entry which is preliminary data.</text>
</comment>
<dbReference type="EMBL" id="JACHZF010000028">
    <property type="protein sequence ID" value="MBB3332307.1"/>
    <property type="molecule type" value="Genomic_DNA"/>
</dbReference>
<keyword evidence="2 4" id="KW-0808">Transferase</keyword>
<evidence type="ECO:0000313" key="5">
    <source>
        <dbReference type="Proteomes" id="UP000553442"/>
    </source>
</evidence>
<accession>A0A7W5K5H9</accession>
<proteinExistence type="predicted"/>
<protein>
    <submittedName>
        <fullName evidence="4">SAM-dependent methyltransferase</fullName>
    </submittedName>
</protein>
<dbReference type="CDD" id="cd02440">
    <property type="entry name" value="AdoMet_MTases"/>
    <property type="match status" value="1"/>
</dbReference>
<evidence type="ECO:0000256" key="1">
    <source>
        <dbReference type="ARBA" id="ARBA00022603"/>
    </source>
</evidence>
<dbReference type="InterPro" id="IPR041698">
    <property type="entry name" value="Methyltransf_25"/>
</dbReference>